<proteinExistence type="predicted"/>
<dbReference type="Proteomes" id="UP000033220">
    <property type="component" value="Chromosome DSM 122"/>
</dbReference>
<dbReference type="KEGG" id="rpm:RSPPHO_00067"/>
<dbReference type="InterPro" id="IPR018673">
    <property type="entry name" value="DUF2141"/>
</dbReference>
<dbReference type="HOGENOM" id="CLU_125018_0_1_5"/>
<dbReference type="eggNOG" id="COG4704">
    <property type="taxonomic scope" value="Bacteria"/>
</dbReference>
<reference evidence="1 2" key="1">
    <citation type="submission" date="2012-02" db="EMBL/GenBank/DDBJ databases">
        <title>Shotgun genome sequence of Phaeospirillum photometricum DSM 122.</title>
        <authorList>
            <person name="Duquesne K."/>
            <person name="Sturgis J."/>
        </authorList>
    </citation>
    <scope>NUCLEOTIDE SEQUENCE [LARGE SCALE GENOMIC DNA]</scope>
    <source>
        <strain evidence="2">DSM122</strain>
    </source>
</reference>
<dbReference type="Pfam" id="PF09912">
    <property type="entry name" value="DUF2141"/>
    <property type="match status" value="1"/>
</dbReference>
<dbReference type="STRING" id="1150469.RSPPHO_00067"/>
<dbReference type="EMBL" id="HE663493">
    <property type="protein sequence ID" value="CCG06693.1"/>
    <property type="molecule type" value="Genomic_DNA"/>
</dbReference>
<dbReference type="PATRIC" id="fig|1150469.3.peg.101"/>
<dbReference type="AlphaFoldDB" id="H6SIR6"/>
<name>H6SIR6_PARPM</name>
<keyword evidence="2" id="KW-1185">Reference proteome</keyword>
<evidence type="ECO:0000313" key="1">
    <source>
        <dbReference type="EMBL" id="CCG06693.1"/>
    </source>
</evidence>
<protein>
    <submittedName>
        <fullName evidence="1">Protein conserved in bacteria</fullName>
    </submittedName>
</protein>
<evidence type="ECO:0000313" key="2">
    <source>
        <dbReference type="Proteomes" id="UP000033220"/>
    </source>
</evidence>
<organism evidence="1 2">
    <name type="scientific">Pararhodospirillum photometricum DSM 122</name>
    <dbReference type="NCBI Taxonomy" id="1150469"/>
    <lineage>
        <taxon>Bacteria</taxon>
        <taxon>Pseudomonadati</taxon>
        <taxon>Pseudomonadota</taxon>
        <taxon>Alphaproteobacteria</taxon>
        <taxon>Rhodospirillales</taxon>
        <taxon>Rhodospirillaceae</taxon>
        <taxon>Pararhodospirillum</taxon>
    </lineage>
</organism>
<sequence length="185" mass="20068">MVWLGRAKARPRPLAERRLYRHAYRRAPRPGHHCVAQRTRDRPVRLCLGVLALMLACGAARAADLEVVLTGVHPGPGPLKVGLFRGPENFAEPAGSVGGLSLTANGPTVRGVLHDVPPGWVAVLIHHDENQNGEMDRLFGLVPLEGYGFSGKDVPRPTWDSARFLLPKEGGVVTVKMRYPTSAPP</sequence>
<gene>
    <name evidence="1" type="ORF">RSPPHO_00067</name>
</gene>
<accession>H6SIR6</accession>